<gene>
    <name evidence="1" type="ORF">LCGC14_1493160</name>
</gene>
<accession>A0A0F9JS19</accession>
<dbReference type="AlphaFoldDB" id="A0A0F9JS19"/>
<proteinExistence type="predicted"/>
<evidence type="ECO:0000313" key="1">
    <source>
        <dbReference type="EMBL" id="KKM65246.1"/>
    </source>
</evidence>
<dbReference type="SUPFAM" id="SSF53335">
    <property type="entry name" value="S-adenosyl-L-methionine-dependent methyltransferases"/>
    <property type="match status" value="1"/>
</dbReference>
<comment type="caution">
    <text evidence="1">The sequence shown here is derived from an EMBL/GenBank/DDBJ whole genome shotgun (WGS) entry which is preliminary data.</text>
</comment>
<evidence type="ECO:0008006" key="2">
    <source>
        <dbReference type="Google" id="ProtNLM"/>
    </source>
</evidence>
<sequence>MIYSKDYIMSYLYTNKNDVYEKTISGWWKDSVFEIYQAINQIQREENIQGDLCEIGTWHGRSFLPLRNFASSNETCIGIDIFHKDYVKILLNNITNCFGNLDGCKIINSDSKTVSTDTFKNPIRIFYIDGGHSYIDALSDLNLAKSVLNKKGIMFLDDYKNPRYGPNVVGAIDTFLKINKGFKLAFSSTQRIFLCKKEMVNFYVSISNQLTDWKIGKDSVYRELINLEHPLGYNSWKVKRT</sequence>
<dbReference type="InterPro" id="IPR029063">
    <property type="entry name" value="SAM-dependent_MTases_sf"/>
</dbReference>
<dbReference type="Gene3D" id="3.40.50.150">
    <property type="entry name" value="Vaccinia Virus protein VP39"/>
    <property type="match status" value="2"/>
</dbReference>
<organism evidence="1">
    <name type="scientific">marine sediment metagenome</name>
    <dbReference type="NCBI Taxonomy" id="412755"/>
    <lineage>
        <taxon>unclassified sequences</taxon>
        <taxon>metagenomes</taxon>
        <taxon>ecological metagenomes</taxon>
    </lineage>
</organism>
<reference evidence="1" key="1">
    <citation type="journal article" date="2015" name="Nature">
        <title>Complex archaea that bridge the gap between prokaryotes and eukaryotes.</title>
        <authorList>
            <person name="Spang A."/>
            <person name="Saw J.H."/>
            <person name="Jorgensen S.L."/>
            <person name="Zaremba-Niedzwiedzka K."/>
            <person name="Martijn J."/>
            <person name="Lind A.E."/>
            <person name="van Eijk R."/>
            <person name="Schleper C."/>
            <person name="Guy L."/>
            <person name="Ettema T.J."/>
        </authorList>
    </citation>
    <scope>NUCLEOTIDE SEQUENCE</scope>
</reference>
<dbReference type="Pfam" id="PF13578">
    <property type="entry name" value="Methyltransf_24"/>
    <property type="match status" value="1"/>
</dbReference>
<protein>
    <recommendedName>
        <fullName evidence="2">Methyltransferase domain-containing protein</fullName>
    </recommendedName>
</protein>
<name>A0A0F9JS19_9ZZZZ</name>
<dbReference type="EMBL" id="LAZR01010757">
    <property type="protein sequence ID" value="KKM65246.1"/>
    <property type="molecule type" value="Genomic_DNA"/>
</dbReference>